<protein>
    <submittedName>
        <fullName evidence="1">Uncharacterized protein</fullName>
    </submittedName>
</protein>
<dbReference type="Proteomes" id="UP000487117">
    <property type="component" value="Unassembled WGS sequence"/>
</dbReference>
<comment type="caution">
    <text evidence="1">The sequence shown here is derived from an EMBL/GenBank/DDBJ whole genome shotgun (WGS) entry which is preliminary data.</text>
</comment>
<name>A0A7V8FGN3_STEMA</name>
<reference evidence="2" key="1">
    <citation type="journal article" date="2020" name="MBio">
        <title>Horizontal gene transfer to a defensive symbiont with a reduced genome amongst a multipartite beetle microbiome.</title>
        <authorList>
            <person name="Waterworth S.C."/>
            <person name="Florez L.V."/>
            <person name="Rees E.R."/>
            <person name="Hertweck C."/>
            <person name="Kaltenpoth M."/>
            <person name="Kwan J.C."/>
        </authorList>
    </citation>
    <scope>NUCLEOTIDE SEQUENCE [LARGE SCALE GENOMIC DNA]</scope>
</reference>
<dbReference type="AlphaFoldDB" id="A0A7V8FGN3"/>
<organism evidence="1 2">
    <name type="scientific">Stenotrophomonas maltophilia</name>
    <name type="common">Pseudomonas maltophilia</name>
    <name type="synonym">Xanthomonas maltophilia</name>
    <dbReference type="NCBI Taxonomy" id="40324"/>
    <lineage>
        <taxon>Bacteria</taxon>
        <taxon>Pseudomonadati</taxon>
        <taxon>Pseudomonadota</taxon>
        <taxon>Gammaproteobacteria</taxon>
        <taxon>Lysobacterales</taxon>
        <taxon>Lysobacteraceae</taxon>
        <taxon>Stenotrophomonas</taxon>
        <taxon>Stenotrophomonas maltophilia group</taxon>
    </lineage>
</organism>
<evidence type="ECO:0000313" key="1">
    <source>
        <dbReference type="EMBL" id="KAF1015528.1"/>
    </source>
</evidence>
<gene>
    <name evidence="1" type="ORF">GAK31_01002</name>
</gene>
<sequence length="137" mass="14703">MIRSTLLQTFAVPPLPQTRLLRTRFVEKEVFVGCCVAVQADSAALCANGEHVWAALQARCGEVRRVSFSSALECPIRFHQELAAAAAGTALCFVFPDAATLQQVFALLRPHCTEGVLQGYSFVPPLPAAAMQVSEAA</sequence>
<proteinExistence type="predicted"/>
<accession>A0A7V8FGN3</accession>
<dbReference type="EMBL" id="WNDS01000002">
    <property type="protein sequence ID" value="KAF1015528.1"/>
    <property type="molecule type" value="Genomic_DNA"/>
</dbReference>
<evidence type="ECO:0000313" key="2">
    <source>
        <dbReference type="Proteomes" id="UP000487117"/>
    </source>
</evidence>